<dbReference type="EMBL" id="JAUIRO010000006">
    <property type="protein sequence ID" value="KAK0709651.1"/>
    <property type="molecule type" value="Genomic_DNA"/>
</dbReference>
<dbReference type="GeneID" id="85318159"/>
<dbReference type="GO" id="GO:0000381">
    <property type="term" value="P:regulation of alternative mRNA splicing, via spliceosome"/>
    <property type="evidence" value="ECO:0007669"/>
    <property type="project" value="TreeGrafter"/>
</dbReference>
<reference evidence="2" key="1">
    <citation type="submission" date="2023-06" db="EMBL/GenBank/DDBJ databases">
        <title>Genome-scale phylogeny and comparative genomics of the fungal order Sordariales.</title>
        <authorList>
            <consortium name="Lawrence Berkeley National Laboratory"/>
            <person name="Hensen N."/>
            <person name="Bonometti L."/>
            <person name="Westerberg I."/>
            <person name="Brannstrom I.O."/>
            <person name="Guillou S."/>
            <person name="Cros-Aarteil S."/>
            <person name="Calhoun S."/>
            <person name="Haridas S."/>
            <person name="Kuo A."/>
            <person name="Mondo S."/>
            <person name="Pangilinan J."/>
            <person name="Riley R."/>
            <person name="LaButti K."/>
            <person name="Andreopoulos B."/>
            <person name="Lipzen A."/>
            <person name="Chen C."/>
            <person name="Yanf M."/>
            <person name="Daum C."/>
            <person name="Ng V."/>
            <person name="Clum A."/>
            <person name="Steindorff A."/>
            <person name="Ohm R."/>
            <person name="Martin F."/>
            <person name="Silar P."/>
            <person name="Natvig D."/>
            <person name="Lalanne C."/>
            <person name="Gautier V."/>
            <person name="Ament-velasquez S.L."/>
            <person name="Kruys A."/>
            <person name="Hutchinson M.I."/>
            <person name="Powell A.J."/>
            <person name="Barry K."/>
            <person name="Miller A.N."/>
            <person name="Grigoriev I.V."/>
            <person name="Debuchy R."/>
            <person name="Gladieux P."/>
            <person name="Thoren M.H."/>
            <person name="Johannesson H."/>
        </authorList>
    </citation>
    <scope>NUCLEOTIDE SEQUENCE</scope>
    <source>
        <strain evidence="2">SMH2392-1A</strain>
    </source>
</reference>
<feature type="domain" description="YTH" evidence="1">
    <location>
        <begin position="9"/>
        <end position="143"/>
    </location>
</feature>
<dbReference type="InterPro" id="IPR007275">
    <property type="entry name" value="YTH_domain"/>
</dbReference>
<dbReference type="AlphaFoldDB" id="A0AA40A5P0"/>
<dbReference type="PANTHER" id="PTHR12357">
    <property type="entry name" value="YTH YT521-B HOMOLOGY DOMAIN-CONTAINING"/>
    <property type="match status" value="1"/>
</dbReference>
<dbReference type="GO" id="GO:0003729">
    <property type="term" value="F:mRNA binding"/>
    <property type="evidence" value="ECO:0007669"/>
    <property type="project" value="TreeGrafter"/>
</dbReference>
<organism evidence="2 3">
    <name type="scientific">Lasiosphaeria miniovina</name>
    <dbReference type="NCBI Taxonomy" id="1954250"/>
    <lineage>
        <taxon>Eukaryota</taxon>
        <taxon>Fungi</taxon>
        <taxon>Dikarya</taxon>
        <taxon>Ascomycota</taxon>
        <taxon>Pezizomycotina</taxon>
        <taxon>Sordariomycetes</taxon>
        <taxon>Sordariomycetidae</taxon>
        <taxon>Sordariales</taxon>
        <taxon>Lasiosphaeriaceae</taxon>
        <taxon>Lasiosphaeria</taxon>
    </lineage>
</organism>
<accession>A0AA40A5P0</accession>
<dbReference type="PANTHER" id="PTHR12357:SF3">
    <property type="entry name" value="YTH DOMAIN-CONTAINING PROTEIN 1"/>
    <property type="match status" value="1"/>
</dbReference>
<proteinExistence type="predicted"/>
<dbReference type="Gene3D" id="3.10.590.10">
    <property type="entry name" value="ph1033 like domains"/>
    <property type="match status" value="1"/>
</dbReference>
<dbReference type="GO" id="GO:0000398">
    <property type="term" value="P:mRNA splicing, via spliceosome"/>
    <property type="evidence" value="ECO:0007669"/>
    <property type="project" value="TreeGrafter"/>
</dbReference>
<gene>
    <name evidence="2" type="ORF">B0T26DRAFT_415356</name>
</gene>
<dbReference type="RefSeq" id="XP_060292955.1">
    <property type="nucleotide sequence ID" value="XM_060434889.1"/>
</dbReference>
<dbReference type="PROSITE" id="PS50882">
    <property type="entry name" value="YTH"/>
    <property type="match status" value="1"/>
</dbReference>
<dbReference type="GO" id="GO:1990247">
    <property type="term" value="F:N6-methyladenosine-containing RNA reader activity"/>
    <property type="evidence" value="ECO:0007669"/>
    <property type="project" value="TreeGrafter"/>
</dbReference>
<dbReference type="Proteomes" id="UP001172101">
    <property type="component" value="Unassembled WGS sequence"/>
</dbReference>
<evidence type="ECO:0000313" key="3">
    <source>
        <dbReference type="Proteomes" id="UP001172101"/>
    </source>
</evidence>
<keyword evidence="3" id="KW-1185">Reference proteome</keyword>
<dbReference type="GO" id="GO:0005654">
    <property type="term" value="C:nucleoplasm"/>
    <property type="evidence" value="ECO:0007669"/>
    <property type="project" value="TreeGrafter"/>
</dbReference>
<protein>
    <submittedName>
        <fullName evidence="2">YTH domain-containing protein</fullName>
    </submittedName>
</protein>
<evidence type="ECO:0000313" key="2">
    <source>
        <dbReference type="EMBL" id="KAK0709651.1"/>
    </source>
</evidence>
<name>A0AA40A5P0_9PEZI</name>
<dbReference type="CDD" id="cd21134">
    <property type="entry name" value="YTH"/>
    <property type="match status" value="1"/>
</dbReference>
<evidence type="ECO:0000259" key="1">
    <source>
        <dbReference type="PROSITE" id="PS50882"/>
    </source>
</evidence>
<dbReference type="Pfam" id="PF04146">
    <property type="entry name" value="YTH"/>
    <property type="match status" value="1"/>
</dbReference>
<sequence>MLVNVLPDARFFIVKSFNEDNVLKCMEDGVWATQVQNGQVLTSAFANCRNVILFFSINKSKAFQGYARMATAPSPDTPRPKWMNGIHWDVSPPFRVEWLSKVPFEFFRAGHLKNRYNEYLPVLVGKDGQEIEEECGRQLLLEMEQFAEAKAGVEAARRGAKKPIKRG</sequence>
<dbReference type="InterPro" id="IPR045168">
    <property type="entry name" value="YTH_prot"/>
</dbReference>
<comment type="caution">
    <text evidence="2">The sequence shown here is derived from an EMBL/GenBank/DDBJ whole genome shotgun (WGS) entry which is preliminary data.</text>
</comment>